<evidence type="ECO:0000313" key="3">
    <source>
        <dbReference type="Proteomes" id="UP001500886"/>
    </source>
</evidence>
<sequence length="303" mass="33944">MTFEPSAVTVPTADDVRRRELAAFLRSRRERITPEQVGLPRGPRRRTPGLRREEVAQLAAVGVTWYTWLEQARDIQVSSQVLDALARALMLDRGERGHLFALANAVDPQPGTDSAGITPALREMLEQLEPLPASVQNARYDILAHNRCYGRLMNDLDAMPPENRNCLWLHFTDPVWRASALNGAEARRAMAAKFRAAMAEHIAEPAWKCLLRRLLEASPEFGELWARHEIMPVDDQRPAILQHARVGLLRLNHTSLWTGPTPGTRLIAFTPADEDSREGLRRLHALALAEEAGEDDPRGVCAE</sequence>
<protein>
    <submittedName>
        <fullName evidence="2">Helix-turn-helix transcriptional regulator</fullName>
    </submittedName>
</protein>
<dbReference type="InterPro" id="IPR010982">
    <property type="entry name" value="Lambda_DNA-bd_dom_sf"/>
</dbReference>
<evidence type="ECO:0000259" key="1">
    <source>
        <dbReference type="Pfam" id="PF17765"/>
    </source>
</evidence>
<dbReference type="Gene3D" id="3.30.450.180">
    <property type="match status" value="1"/>
</dbReference>
<dbReference type="Pfam" id="PF13560">
    <property type="entry name" value="HTH_31"/>
    <property type="match status" value="1"/>
</dbReference>
<dbReference type="InterPro" id="IPR041413">
    <property type="entry name" value="MLTR_LBD"/>
</dbReference>
<comment type="caution">
    <text evidence="2">The sequence shown here is derived from an EMBL/GenBank/DDBJ whole genome shotgun (WGS) entry which is preliminary data.</text>
</comment>
<evidence type="ECO:0000313" key="2">
    <source>
        <dbReference type="EMBL" id="GAA2714899.1"/>
    </source>
</evidence>
<keyword evidence="3" id="KW-1185">Reference proteome</keyword>
<dbReference type="Gene3D" id="1.10.260.40">
    <property type="entry name" value="lambda repressor-like DNA-binding domains"/>
    <property type="match status" value="1"/>
</dbReference>
<gene>
    <name evidence="2" type="ORF">GCM10010315_23030</name>
</gene>
<dbReference type="Pfam" id="PF17765">
    <property type="entry name" value="MLTR_LBD"/>
    <property type="match status" value="1"/>
</dbReference>
<dbReference type="PANTHER" id="PTHR35010:SF2">
    <property type="entry name" value="BLL4672 PROTEIN"/>
    <property type="match status" value="1"/>
</dbReference>
<dbReference type="EMBL" id="BAAASL010000007">
    <property type="protein sequence ID" value="GAA2714899.1"/>
    <property type="molecule type" value="Genomic_DNA"/>
</dbReference>
<dbReference type="PANTHER" id="PTHR35010">
    <property type="entry name" value="BLL4672 PROTEIN-RELATED"/>
    <property type="match status" value="1"/>
</dbReference>
<proteinExistence type="predicted"/>
<dbReference type="Proteomes" id="UP001500886">
    <property type="component" value="Unassembled WGS sequence"/>
</dbReference>
<feature type="domain" description="MmyB-like transcription regulator ligand binding" evidence="1">
    <location>
        <begin position="118"/>
        <end position="283"/>
    </location>
</feature>
<name>A0ABN3TPL9_9ACTN</name>
<reference evidence="2 3" key="1">
    <citation type="journal article" date="2019" name="Int. J. Syst. Evol. Microbiol.">
        <title>The Global Catalogue of Microorganisms (GCM) 10K type strain sequencing project: providing services to taxonomists for standard genome sequencing and annotation.</title>
        <authorList>
            <consortium name="The Broad Institute Genomics Platform"/>
            <consortium name="The Broad Institute Genome Sequencing Center for Infectious Disease"/>
            <person name="Wu L."/>
            <person name="Ma J."/>
        </authorList>
    </citation>
    <scope>NUCLEOTIDE SEQUENCE [LARGE SCALE GENOMIC DNA]</scope>
    <source>
        <strain evidence="2 3">JCM 4542</strain>
    </source>
</reference>
<organism evidence="2 3">
    <name type="scientific">Streptomyces luteosporeus</name>
    <dbReference type="NCBI Taxonomy" id="173856"/>
    <lineage>
        <taxon>Bacteria</taxon>
        <taxon>Bacillati</taxon>
        <taxon>Actinomycetota</taxon>
        <taxon>Actinomycetes</taxon>
        <taxon>Kitasatosporales</taxon>
        <taxon>Streptomycetaceae</taxon>
        <taxon>Streptomyces</taxon>
    </lineage>
</organism>
<accession>A0ABN3TPL9</accession>